<reference evidence="1" key="1">
    <citation type="submission" date="2021-09" db="EMBL/GenBank/DDBJ databases">
        <authorList>
            <consortium name="Pathogen Informatics"/>
        </authorList>
    </citation>
    <scope>NUCLEOTIDE SEQUENCE</scope>
</reference>
<evidence type="ECO:0000313" key="2">
    <source>
        <dbReference type="Proteomes" id="UP000746747"/>
    </source>
</evidence>
<proteinExistence type="predicted"/>
<keyword evidence="2" id="KW-1185">Reference proteome</keyword>
<name>A0A8J2Q3E8_9BILA</name>
<evidence type="ECO:0000313" key="1">
    <source>
        <dbReference type="EMBL" id="CAG9539095.1"/>
    </source>
</evidence>
<protein>
    <submittedName>
        <fullName evidence="1">Uncharacterized protein</fullName>
    </submittedName>
</protein>
<accession>A0A8J2Q3E8</accession>
<dbReference type="EMBL" id="CAKAEH010001747">
    <property type="protein sequence ID" value="CAG9539095.1"/>
    <property type="molecule type" value="Genomic_DNA"/>
</dbReference>
<comment type="caution">
    <text evidence="1">The sequence shown here is derived from an EMBL/GenBank/DDBJ whole genome shotgun (WGS) entry which is preliminary data.</text>
</comment>
<dbReference type="Proteomes" id="UP000746747">
    <property type="component" value="Unassembled WGS sequence"/>
</dbReference>
<dbReference type="AlphaFoldDB" id="A0A8J2Q3E8"/>
<organism evidence="1 2">
    <name type="scientific">Cercopithifilaria johnstoni</name>
    <dbReference type="NCBI Taxonomy" id="2874296"/>
    <lineage>
        <taxon>Eukaryota</taxon>
        <taxon>Metazoa</taxon>
        <taxon>Ecdysozoa</taxon>
        <taxon>Nematoda</taxon>
        <taxon>Chromadorea</taxon>
        <taxon>Rhabditida</taxon>
        <taxon>Spirurina</taxon>
        <taxon>Spiruromorpha</taxon>
        <taxon>Filarioidea</taxon>
        <taxon>Onchocercidae</taxon>
        <taxon>Cercopithifilaria</taxon>
    </lineage>
</organism>
<gene>
    <name evidence="1" type="ORF">CJOHNSTONI_LOCUS8731</name>
</gene>
<sequence length="110" mass="12554">MKIFLRITERLFAVRMATARTSADFELSSLVTLSLVILTSLGGRYRSLRLFDSRVVRLWCALMEGRPDHPVIVISRVSATRCMLHCVAVALRVVKNRRCGWVGCIIVWDF</sequence>